<protein>
    <recommendedName>
        <fullName evidence="7">Methylamine utilisation protein MauE domain-containing protein</fullName>
    </recommendedName>
</protein>
<dbReference type="Pfam" id="PF07291">
    <property type="entry name" value="MauE"/>
    <property type="match status" value="1"/>
</dbReference>
<organism evidence="8 9">
    <name type="scientific">Actinocorallia aurantiaca</name>
    <dbReference type="NCBI Taxonomy" id="46204"/>
    <lineage>
        <taxon>Bacteria</taxon>
        <taxon>Bacillati</taxon>
        <taxon>Actinomycetota</taxon>
        <taxon>Actinomycetes</taxon>
        <taxon>Streptosporangiales</taxon>
        <taxon>Thermomonosporaceae</taxon>
        <taxon>Actinocorallia</taxon>
    </lineage>
</organism>
<comment type="subcellular location">
    <subcellularLocation>
        <location evidence="1">Membrane</location>
        <topology evidence="1">Multi-pass membrane protein</topology>
    </subcellularLocation>
</comment>
<keyword evidence="2 6" id="KW-0812">Transmembrane</keyword>
<evidence type="ECO:0000313" key="9">
    <source>
        <dbReference type="Proteomes" id="UP001501842"/>
    </source>
</evidence>
<keyword evidence="3 6" id="KW-1133">Transmembrane helix</keyword>
<gene>
    <name evidence="8" type="ORF">GCM10010439_02300</name>
</gene>
<feature type="transmembrane region" description="Helical" evidence="6">
    <location>
        <begin position="6"/>
        <end position="22"/>
    </location>
</feature>
<evidence type="ECO:0000256" key="2">
    <source>
        <dbReference type="ARBA" id="ARBA00022692"/>
    </source>
</evidence>
<sequence length="257" mass="27774">MAHVLIETQLLVITFMFALAVLGKLHAPKDKVRILYILIEGAVCVLLLVSVHLLVRLATVMLMISATWVLGEMRVLRPGQGCGCFGVLSSSPITRMTVLRTGLLALVAIAAFPAQRTGLEVVADLPGWRSLLFMAEVGLIAAISPEISMAVRRQRTACERRFVPLRETLAVLYASEPWGRHGLSRKTEPVEVWRELCWRFFVYPSGDGRREVVFAVSLADGRVRAALVDGEPSAMSPGGPGAGPELPVAAGSAPARP</sequence>
<evidence type="ECO:0000313" key="8">
    <source>
        <dbReference type="EMBL" id="GAA2718723.1"/>
    </source>
</evidence>
<comment type="caution">
    <text evidence="8">The sequence shown here is derived from an EMBL/GenBank/DDBJ whole genome shotgun (WGS) entry which is preliminary data.</text>
</comment>
<feature type="transmembrane region" description="Helical" evidence="6">
    <location>
        <begin position="34"/>
        <end position="51"/>
    </location>
</feature>
<evidence type="ECO:0000256" key="5">
    <source>
        <dbReference type="SAM" id="MobiDB-lite"/>
    </source>
</evidence>
<feature type="domain" description="Methylamine utilisation protein MauE" evidence="7">
    <location>
        <begin position="32"/>
        <end position="111"/>
    </location>
</feature>
<dbReference type="InterPro" id="IPR009908">
    <property type="entry name" value="Methylamine_util_MauE"/>
</dbReference>
<name>A0ABN3TV75_9ACTN</name>
<keyword evidence="9" id="KW-1185">Reference proteome</keyword>
<evidence type="ECO:0000256" key="3">
    <source>
        <dbReference type="ARBA" id="ARBA00022989"/>
    </source>
</evidence>
<evidence type="ECO:0000256" key="6">
    <source>
        <dbReference type="SAM" id="Phobius"/>
    </source>
</evidence>
<accession>A0ABN3TV75</accession>
<keyword evidence="4 6" id="KW-0472">Membrane</keyword>
<evidence type="ECO:0000256" key="4">
    <source>
        <dbReference type="ARBA" id="ARBA00023136"/>
    </source>
</evidence>
<feature type="region of interest" description="Disordered" evidence="5">
    <location>
        <begin position="230"/>
        <end position="257"/>
    </location>
</feature>
<dbReference type="RefSeq" id="WP_344448165.1">
    <property type="nucleotide sequence ID" value="NZ_BAAATZ010000002.1"/>
</dbReference>
<evidence type="ECO:0000256" key="1">
    <source>
        <dbReference type="ARBA" id="ARBA00004141"/>
    </source>
</evidence>
<evidence type="ECO:0000259" key="7">
    <source>
        <dbReference type="Pfam" id="PF07291"/>
    </source>
</evidence>
<dbReference type="Proteomes" id="UP001501842">
    <property type="component" value="Unassembled WGS sequence"/>
</dbReference>
<dbReference type="EMBL" id="BAAATZ010000002">
    <property type="protein sequence ID" value="GAA2718723.1"/>
    <property type="molecule type" value="Genomic_DNA"/>
</dbReference>
<reference evidence="8 9" key="1">
    <citation type="journal article" date="2019" name="Int. J. Syst. Evol. Microbiol.">
        <title>The Global Catalogue of Microorganisms (GCM) 10K type strain sequencing project: providing services to taxonomists for standard genome sequencing and annotation.</title>
        <authorList>
            <consortium name="The Broad Institute Genomics Platform"/>
            <consortium name="The Broad Institute Genome Sequencing Center for Infectious Disease"/>
            <person name="Wu L."/>
            <person name="Ma J."/>
        </authorList>
    </citation>
    <scope>NUCLEOTIDE SEQUENCE [LARGE SCALE GENOMIC DNA]</scope>
    <source>
        <strain evidence="8 9">JCM 8201</strain>
    </source>
</reference>
<proteinExistence type="predicted"/>